<organism evidence="2 3">
    <name type="scientific">Lentibacillus kapialis</name>
    <dbReference type="NCBI Taxonomy" id="340214"/>
    <lineage>
        <taxon>Bacteria</taxon>
        <taxon>Bacillati</taxon>
        <taxon>Bacillota</taxon>
        <taxon>Bacilli</taxon>
        <taxon>Bacillales</taxon>
        <taxon>Bacillaceae</taxon>
        <taxon>Lentibacillus</taxon>
    </lineage>
</organism>
<keyword evidence="1" id="KW-0732">Signal</keyword>
<reference evidence="2" key="1">
    <citation type="journal article" date="2014" name="Int. J. Syst. Evol. Microbiol.">
        <title>Complete genome sequence of Corynebacterium casei LMG S-19264T (=DSM 44701T), isolated from a smear-ripened cheese.</title>
        <authorList>
            <consortium name="US DOE Joint Genome Institute (JGI-PGF)"/>
            <person name="Walter F."/>
            <person name="Albersmeier A."/>
            <person name="Kalinowski J."/>
            <person name="Ruckert C."/>
        </authorList>
    </citation>
    <scope>NUCLEOTIDE SEQUENCE</scope>
    <source>
        <strain evidence="2">JCM 12580</strain>
    </source>
</reference>
<gene>
    <name evidence="2" type="ORF">GCM10007063_34900</name>
</gene>
<evidence type="ECO:0000313" key="3">
    <source>
        <dbReference type="Proteomes" id="UP000658382"/>
    </source>
</evidence>
<dbReference type="Proteomes" id="UP000658382">
    <property type="component" value="Unassembled WGS sequence"/>
</dbReference>
<name>A0A917V1N2_9BACI</name>
<accession>A0A917V1N2</accession>
<protein>
    <recommendedName>
        <fullName evidence="4">Lipoprotein</fullName>
    </recommendedName>
</protein>
<reference evidence="2" key="2">
    <citation type="submission" date="2020-09" db="EMBL/GenBank/DDBJ databases">
        <authorList>
            <person name="Sun Q."/>
            <person name="Ohkuma M."/>
        </authorList>
    </citation>
    <scope>NUCLEOTIDE SEQUENCE</scope>
    <source>
        <strain evidence="2">JCM 12580</strain>
    </source>
</reference>
<proteinExistence type="predicted"/>
<dbReference type="AlphaFoldDB" id="A0A917V1N2"/>
<feature type="chain" id="PRO_5039148568" description="Lipoprotein" evidence="1">
    <location>
        <begin position="22"/>
        <end position="158"/>
    </location>
</feature>
<comment type="caution">
    <text evidence="2">The sequence shown here is derived from an EMBL/GenBank/DDBJ whole genome shotgun (WGS) entry which is preliminary data.</text>
</comment>
<evidence type="ECO:0008006" key="4">
    <source>
        <dbReference type="Google" id="ProtNLM"/>
    </source>
</evidence>
<dbReference type="RefSeq" id="WP_188634392.1">
    <property type="nucleotide sequence ID" value="NZ_BMNQ01000106.1"/>
</dbReference>
<feature type="signal peptide" evidence="1">
    <location>
        <begin position="1"/>
        <end position="21"/>
    </location>
</feature>
<dbReference type="EMBL" id="BMNQ01000106">
    <property type="protein sequence ID" value="GGK09445.1"/>
    <property type="molecule type" value="Genomic_DNA"/>
</dbReference>
<evidence type="ECO:0000256" key="1">
    <source>
        <dbReference type="SAM" id="SignalP"/>
    </source>
</evidence>
<sequence>MTKKHLISAIVFLIVCGILFSGCDTSNSSEDNMADRKEAKYLNSIFEEMNKGADIVKLMNDGNIKNIAKRMDNAKTNIEKLEPPKTISASIKDSQNTLEDGFKKLAIGFRDSDNMEKVEEGQNAIEKAKIRFVNYVTRNNDVKKLIKDRYIEVFISEN</sequence>
<evidence type="ECO:0000313" key="2">
    <source>
        <dbReference type="EMBL" id="GGK09445.1"/>
    </source>
</evidence>
<keyword evidence="3" id="KW-1185">Reference proteome</keyword>
<dbReference type="PROSITE" id="PS51257">
    <property type="entry name" value="PROKAR_LIPOPROTEIN"/>
    <property type="match status" value="1"/>
</dbReference>